<sequence>MADSPPNATGRIFISYRREETAYPAGWLYDRLADRYGGGQVFKDVDSIQLGDDFVEAITRAVGSCDVVLVLIGDEWLTTADEHGRRRLDDPDDFVRLEVQAALTRNVRVIPILVDKARMPRADELPESLARLTRRQALEFSPARFEFDTSRLFKVLDTTLAEVRRNQDDGGTAAGAGSAAAALRDRETPVPVPAAPQPGDRQRRPLPRRALVLAGAAAVVVVVLLVVLLVANLQPGSSPDANSGGGAPVGAGGGIEVDSSPVTSEDGLRLTGLQAASRRDPESPRVGDTVTVSYALTNTTDQRLELEYTFVGVRDPADDHRDTEDMNEGKVLQPGETVNAQGRVLIDSAGSWTIWPCYVLAGERFCPDRWQEFFVLAE</sequence>
<reference evidence="1" key="1">
    <citation type="submission" date="2024-06" db="EMBL/GenBank/DDBJ databases">
        <title>Genomic Encyclopedia of Type Strains, Phase IV (KMG-IV): sequencing the most valuable type-strain genomes for metagenomic binning, comparative biology and taxonomic classification.</title>
        <authorList>
            <person name="Goeker M."/>
        </authorList>
    </citation>
    <scope>NUCLEOTIDE SEQUENCE</scope>
    <source>
        <strain evidence="1">SJCon</strain>
    </source>
</reference>
<dbReference type="Proteomes" id="UP001549207">
    <property type="component" value="Unassembled WGS sequence"/>
</dbReference>
<evidence type="ECO:0000313" key="2">
    <source>
        <dbReference type="Proteomes" id="UP001549207"/>
    </source>
</evidence>
<keyword evidence="2" id="KW-1185">Reference proteome</keyword>
<comment type="caution">
    <text evidence="1">The sequence shown here is derived from an EMBL/GenBank/DDBJ whole genome shotgun (WGS) entry which is preliminary data.</text>
</comment>
<evidence type="ECO:0000313" key="1">
    <source>
        <dbReference type="EMBL" id="MET3773173.1"/>
    </source>
</evidence>
<dbReference type="EMBL" id="JBEPNJ010000012">
    <property type="protein sequence ID" value="MET3773173.1"/>
    <property type="molecule type" value="Genomic_DNA"/>
</dbReference>
<gene>
    <name evidence="1" type="ORF">ABIC98_002833</name>
</gene>
<organism evidence="1 2">
    <name type="scientific">Arthrobacter nitrophenolicus</name>
    <dbReference type="NCBI Taxonomy" id="683150"/>
    <lineage>
        <taxon>Bacteria</taxon>
        <taxon>Bacillati</taxon>
        <taxon>Actinomycetota</taxon>
        <taxon>Actinomycetes</taxon>
        <taxon>Micrococcales</taxon>
        <taxon>Micrococcaceae</taxon>
        <taxon>Arthrobacter</taxon>
    </lineage>
</organism>
<proteinExistence type="predicted"/>
<protein>
    <submittedName>
        <fullName evidence="1">Uncharacterized protein</fullName>
    </submittedName>
</protein>
<accession>A0ACC6THS8</accession>
<name>A0ACC6THS8_9MICC</name>